<gene>
    <name evidence="1" type="ORF">GSPATT00029798001</name>
</gene>
<keyword evidence="2" id="KW-1185">Reference proteome</keyword>
<dbReference type="HOGENOM" id="CLU_1096034_0_0_1"/>
<accession>A0BKV0</accession>
<sequence length="254" mass="30032">MTNKEYDILTAHQIVHSCTSVQSILLFELCKSYYNKHLWQLTEWPAIYIIKVLKQTEFSNAKKINQYFYVFYVLKLESDNQFSQDRLLYIQYANKNYAHSSLIKFILPLLKQQVDQQMVVVSLKKRCSYVDDLEPYFNSLCSRLPLDFQHILHCQMNALTMLQIYQLLSCNYRLYNIQFIKIFKAYFILKLHVNVTSWTTLVCIASLCNTSIWQLYSKFQLSVILLLAERQVVSVCGLGCNKTSLNQFPKQFFI</sequence>
<dbReference type="GeneID" id="5012349"/>
<proteinExistence type="predicted"/>
<name>A0BKV0_PARTE</name>
<dbReference type="EMBL" id="CT868000">
    <property type="protein sequence ID" value="CAK59167.1"/>
    <property type="molecule type" value="Genomic_DNA"/>
</dbReference>
<evidence type="ECO:0000313" key="2">
    <source>
        <dbReference type="Proteomes" id="UP000000600"/>
    </source>
</evidence>
<dbReference type="InParanoid" id="A0BKV0"/>
<dbReference type="AlphaFoldDB" id="A0BKV0"/>
<protein>
    <submittedName>
        <fullName evidence="1">Uncharacterized protein</fullName>
    </submittedName>
</protein>
<organism evidence="1 2">
    <name type="scientific">Paramecium tetraurelia</name>
    <dbReference type="NCBI Taxonomy" id="5888"/>
    <lineage>
        <taxon>Eukaryota</taxon>
        <taxon>Sar</taxon>
        <taxon>Alveolata</taxon>
        <taxon>Ciliophora</taxon>
        <taxon>Intramacronucleata</taxon>
        <taxon>Oligohymenophorea</taxon>
        <taxon>Peniculida</taxon>
        <taxon>Parameciidae</taxon>
        <taxon>Paramecium</taxon>
    </lineage>
</organism>
<dbReference type="RefSeq" id="XP_001426565.1">
    <property type="nucleotide sequence ID" value="XM_001426528.1"/>
</dbReference>
<evidence type="ECO:0000313" key="1">
    <source>
        <dbReference type="EMBL" id="CAK59167.1"/>
    </source>
</evidence>
<dbReference type="Proteomes" id="UP000000600">
    <property type="component" value="Unassembled WGS sequence"/>
</dbReference>
<dbReference type="KEGG" id="ptm:GSPATT00029798001"/>
<reference evidence="1 2" key="1">
    <citation type="journal article" date="2006" name="Nature">
        <title>Global trends of whole-genome duplications revealed by the ciliate Paramecium tetraurelia.</title>
        <authorList>
            <consortium name="Genoscope"/>
            <person name="Aury J.-M."/>
            <person name="Jaillon O."/>
            <person name="Duret L."/>
            <person name="Noel B."/>
            <person name="Jubin C."/>
            <person name="Porcel B.M."/>
            <person name="Segurens B."/>
            <person name="Daubin V."/>
            <person name="Anthouard V."/>
            <person name="Aiach N."/>
            <person name="Arnaiz O."/>
            <person name="Billaut A."/>
            <person name="Beisson J."/>
            <person name="Blanc I."/>
            <person name="Bouhouche K."/>
            <person name="Camara F."/>
            <person name="Duharcourt S."/>
            <person name="Guigo R."/>
            <person name="Gogendeau D."/>
            <person name="Katinka M."/>
            <person name="Keller A.-M."/>
            <person name="Kissmehl R."/>
            <person name="Klotz C."/>
            <person name="Koll F."/>
            <person name="Le Moue A."/>
            <person name="Lepere C."/>
            <person name="Malinsky S."/>
            <person name="Nowacki M."/>
            <person name="Nowak J.K."/>
            <person name="Plattner H."/>
            <person name="Poulain J."/>
            <person name="Ruiz F."/>
            <person name="Serrano V."/>
            <person name="Zagulski M."/>
            <person name="Dessen P."/>
            <person name="Betermier M."/>
            <person name="Weissenbach J."/>
            <person name="Scarpelli C."/>
            <person name="Schachter V."/>
            <person name="Sperling L."/>
            <person name="Meyer E."/>
            <person name="Cohen J."/>
            <person name="Wincker P."/>
        </authorList>
    </citation>
    <scope>NUCLEOTIDE SEQUENCE [LARGE SCALE GENOMIC DNA]</scope>
    <source>
        <strain evidence="1 2">Stock d4-2</strain>
    </source>
</reference>